<dbReference type="InterPro" id="IPR056149">
    <property type="entry name" value="PRP5/DDX46/KHDC4_KH"/>
</dbReference>
<evidence type="ECO:0000256" key="2">
    <source>
        <dbReference type="ARBA" id="ARBA00017795"/>
    </source>
</evidence>
<evidence type="ECO:0000313" key="8">
    <source>
        <dbReference type="Proteomes" id="UP000694845"/>
    </source>
</evidence>
<accession>A0A8B7ZMF6</accession>
<dbReference type="Pfam" id="PF23469">
    <property type="entry name" value="KH_12"/>
    <property type="match status" value="1"/>
</dbReference>
<dbReference type="CTD" id="22889"/>
<evidence type="ECO:0000256" key="5">
    <source>
        <dbReference type="SAM" id="MobiDB-lite"/>
    </source>
</evidence>
<evidence type="ECO:0000256" key="3">
    <source>
        <dbReference type="ARBA" id="ARBA00030267"/>
    </source>
</evidence>
<dbReference type="FunFam" id="3.30.1370.10:FF:000066">
    <property type="entry name" value="KH domain containing 4, pre-mRNA splicing factor"/>
    <property type="match status" value="1"/>
</dbReference>
<dbReference type="InterPro" id="IPR047890">
    <property type="entry name" value="KHDC4_KH-I_first"/>
</dbReference>
<dbReference type="Gene3D" id="3.30.1370.10">
    <property type="entry name" value="K Homology domain, type 1"/>
    <property type="match status" value="2"/>
</dbReference>
<dbReference type="Pfam" id="PF22675">
    <property type="entry name" value="KH-I_KHDC4-BBP"/>
    <property type="match status" value="1"/>
</dbReference>
<dbReference type="KEGG" id="aplc:110987944"/>
<protein>
    <recommendedName>
        <fullName evidence="2">KH homology domain-containing protein 4</fullName>
    </recommendedName>
    <alternativeName>
        <fullName evidence="3">Brings lots of money 7</fullName>
    </alternativeName>
</protein>
<feature type="compositionally biased region" description="Basic and acidic residues" evidence="5">
    <location>
        <begin position="1"/>
        <end position="22"/>
    </location>
</feature>
<feature type="region of interest" description="Disordered" evidence="5">
    <location>
        <begin position="569"/>
        <end position="589"/>
    </location>
</feature>
<sequence length="690" mass="75113">MTTETKRKSKWDIPKAEDEPGDHGSSLEAASAAAAKINAMLIAKGKLKLPTTVVSSAQQTPKQKVLKSKEEPIIAEVEINDVPLQCRNMLTRGSTQEEISKMSGAAVSTRGRFMSYEDRAKNNMGERPLYLCVQGQNKDCVDKAVQRIRNIIDESISKSKGRGKGKSRLFGQMEPASAVTSAPPLLGGSFVPQHQTPLMTVPQSTPTPAVPTGSYIQEKVFVGLEHVPPSFGVRDKILGPGGSFLQHIRSETGANVYLRGRGSGYLEQTSGREAFENLYIYITHPKIEGVLAAKKLCENLIQTIHTEYSKHQSQSITPASSIIRMVTPSTVTQQGVPNIPATQSSQVVYTMPTSAGIMYPHLQVPVAPQQAVDQPPVQKTLVVRQVAIPRPVPPPTQLAPQETIQQQVQRQHEQQQILSAQLSAAQTVGLIQAPGETSQHSVVQGTPAVLVQHQSSPHQQHELIQQHNQQQIHQQIQHEIQHKHIQRQQELSLKNPQQLQQKAPIIPGSHLTQSAPTPAEQQKRHFREAPADNPKDTLFGYQHGPPHLTNLGESRQLVSVTQALPGLSESSVPAPYQKGPTVSLGPPQRIPMSALPSSTKNLMAPPPLAVIGPSSGTGDLDKHLMPPPSLPPGETLKLLQHVKGGRVALFEEPPQKRSKGLVSYDGGDSDDDEDIIRSPQAHSYFQPNST</sequence>
<evidence type="ECO:0000313" key="9">
    <source>
        <dbReference type="RefSeq" id="XP_022106798.1"/>
    </source>
</evidence>
<dbReference type="SUPFAM" id="SSF54791">
    <property type="entry name" value="Eukaryotic type KH-domain (KH-domain type I)"/>
    <property type="match status" value="2"/>
</dbReference>
<dbReference type="GO" id="GO:0005634">
    <property type="term" value="C:nucleus"/>
    <property type="evidence" value="ECO:0007669"/>
    <property type="project" value="InterPro"/>
</dbReference>
<keyword evidence="8" id="KW-1185">Reference proteome</keyword>
<dbReference type="InterPro" id="IPR047889">
    <property type="entry name" value="KHDC4_KH-I_second"/>
</dbReference>
<dbReference type="RefSeq" id="XP_022106798.1">
    <property type="nucleotide sequence ID" value="XM_022251106.1"/>
</dbReference>
<evidence type="ECO:0000259" key="7">
    <source>
        <dbReference type="Pfam" id="PF23469"/>
    </source>
</evidence>
<dbReference type="InterPro" id="IPR036612">
    <property type="entry name" value="KH_dom_type_1_sf"/>
</dbReference>
<comment type="function">
    <text evidence="4">RNA-binding protein involved in pre-mRNA splicing. Interacts with the PRP19C/Prp19 complex/NTC/Nineteen complex which is part of the spliceosome. Involved in regulating splice site selection. Binds preferentially RNA with A/C rich sequences and poly-C stretches.</text>
</comment>
<dbReference type="PANTHER" id="PTHR15744:SF0">
    <property type="entry name" value="KH HOMOLOGY DOMAIN-CONTAINING PROTEIN 4"/>
    <property type="match status" value="1"/>
</dbReference>
<comment type="similarity">
    <text evidence="1">Belongs to the KHDC4 family.</text>
</comment>
<feature type="domain" description="ATP-dependent RNA helicase PRP5/DDX46/KHDC4 KH" evidence="7">
    <location>
        <begin position="73"/>
        <end position="155"/>
    </location>
</feature>
<dbReference type="FunFam" id="3.30.1370.10:FF:000037">
    <property type="entry name" value="KH domain protein"/>
    <property type="match status" value="1"/>
</dbReference>
<feature type="domain" description="KHDC4/BBP-like KH-domain type I" evidence="6">
    <location>
        <begin position="228"/>
        <end position="302"/>
    </location>
</feature>
<feature type="compositionally biased region" description="Polar residues" evidence="5">
    <location>
        <begin position="680"/>
        <end position="690"/>
    </location>
</feature>
<dbReference type="GO" id="GO:0003723">
    <property type="term" value="F:RNA binding"/>
    <property type="evidence" value="ECO:0007669"/>
    <property type="project" value="InterPro"/>
</dbReference>
<feature type="compositionally biased region" description="Polar residues" evidence="5">
    <location>
        <begin position="510"/>
        <end position="520"/>
    </location>
</feature>
<feature type="region of interest" description="Disordered" evidence="5">
    <location>
        <begin position="648"/>
        <end position="690"/>
    </location>
</feature>
<dbReference type="AlphaFoldDB" id="A0A8B7ZMF6"/>
<dbReference type="PANTHER" id="PTHR15744">
    <property type="entry name" value="BLOM7"/>
    <property type="match status" value="1"/>
</dbReference>
<feature type="compositionally biased region" description="Basic and acidic residues" evidence="5">
    <location>
        <begin position="521"/>
        <end position="535"/>
    </location>
</feature>
<proteinExistence type="inferred from homology"/>
<dbReference type="CDD" id="cd22386">
    <property type="entry name" value="KH-I_KHDC4_rpt2"/>
    <property type="match status" value="1"/>
</dbReference>
<dbReference type="InterPro" id="IPR031121">
    <property type="entry name" value="RIK/BLOM7"/>
</dbReference>
<feature type="region of interest" description="Disordered" evidence="5">
    <location>
        <begin position="507"/>
        <end position="535"/>
    </location>
</feature>
<gene>
    <name evidence="9" type="primary">LOC110987944</name>
</gene>
<feature type="region of interest" description="Disordered" evidence="5">
    <location>
        <begin position="1"/>
        <end position="28"/>
    </location>
</feature>
<evidence type="ECO:0000259" key="6">
    <source>
        <dbReference type="Pfam" id="PF22675"/>
    </source>
</evidence>
<dbReference type="Proteomes" id="UP000694845">
    <property type="component" value="Unplaced"/>
</dbReference>
<organism evidence="8 9">
    <name type="scientific">Acanthaster planci</name>
    <name type="common">Crown-of-thorns starfish</name>
    <dbReference type="NCBI Taxonomy" id="133434"/>
    <lineage>
        <taxon>Eukaryota</taxon>
        <taxon>Metazoa</taxon>
        <taxon>Echinodermata</taxon>
        <taxon>Eleutherozoa</taxon>
        <taxon>Asterozoa</taxon>
        <taxon>Asteroidea</taxon>
        <taxon>Valvatacea</taxon>
        <taxon>Valvatida</taxon>
        <taxon>Acanthasteridae</taxon>
        <taxon>Acanthaster</taxon>
    </lineage>
</organism>
<dbReference type="OrthoDB" id="397265at2759"/>
<reference evidence="9" key="1">
    <citation type="submission" date="2025-08" db="UniProtKB">
        <authorList>
            <consortium name="RefSeq"/>
        </authorList>
    </citation>
    <scope>IDENTIFICATION</scope>
</reference>
<evidence type="ECO:0000256" key="1">
    <source>
        <dbReference type="ARBA" id="ARBA00006093"/>
    </source>
</evidence>
<evidence type="ECO:0000256" key="4">
    <source>
        <dbReference type="ARBA" id="ARBA00045732"/>
    </source>
</evidence>
<dbReference type="InterPro" id="IPR055256">
    <property type="entry name" value="KH_1_KHDC4/BBP-like"/>
</dbReference>
<name>A0A8B7ZMF6_ACAPL</name>
<dbReference type="CDD" id="cd22385">
    <property type="entry name" value="KH-I_KHDC4_rpt1"/>
    <property type="match status" value="1"/>
</dbReference>
<dbReference type="GeneID" id="110987944"/>